<evidence type="ECO:0000313" key="2">
    <source>
        <dbReference type="EMBL" id="SJZ39725.1"/>
    </source>
</evidence>
<organism evidence="2 3">
    <name type="scientific">Vibrio cincinnatiensis DSM 19608</name>
    <dbReference type="NCBI Taxonomy" id="1123491"/>
    <lineage>
        <taxon>Bacteria</taxon>
        <taxon>Pseudomonadati</taxon>
        <taxon>Pseudomonadota</taxon>
        <taxon>Gammaproteobacteria</taxon>
        <taxon>Vibrionales</taxon>
        <taxon>Vibrionaceae</taxon>
        <taxon>Vibrio</taxon>
    </lineage>
</organism>
<reference evidence="3" key="1">
    <citation type="submission" date="2017-02" db="EMBL/GenBank/DDBJ databases">
        <authorList>
            <person name="Varghese N."/>
            <person name="Submissions S."/>
        </authorList>
    </citation>
    <scope>NUCLEOTIDE SEQUENCE [LARGE SCALE GENOMIC DNA]</scope>
    <source>
        <strain evidence="3">DSM 19608</strain>
    </source>
</reference>
<gene>
    <name evidence="2" type="ORF">SAMN02745782_00114</name>
</gene>
<dbReference type="EMBL" id="FUXB01000001">
    <property type="protein sequence ID" value="SJZ39725.1"/>
    <property type="molecule type" value="Genomic_DNA"/>
</dbReference>
<keyword evidence="3" id="KW-1185">Reference proteome</keyword>
<proteinExistence type="predicted"/>
<dbReference type="RefSeq" id="WP_078924528.1">
    <property type="nucleotide sequence ID" value="NZ_FUXB01000001.1"/>
</dbReference>
<sequence length="170" mass="19711">MKRSIVMLILTSLSMTATAADNQCLAKKYDAYIDASLVWYQNLTELTTETYPELAEVSQWFLAGRQHHFDLNRTAVHYYLEHQPEKVATSQSIESWLKLDQQDIKTLAMRNDELGQRAKLTFGDRQSQPHEKNYQLRSAFAELLSHPKQIEPALNRYNEAIAKAERIHCQ</sequence>
<dbReference type="AlphaFoldDB" id="A0A1T4KBM5"/>
<name>A0A1T4KBM5_VIBCI</name>
<feature type="signal peptide" evidence="1">
    <location>
        <begin position="1"/>
        <end position="19"/>
    </location>
</feature>
<dbReference type="GeneID" id="70583793"/>
<feature type="chain" id="PRO_5012888246" evidence="1">
    <location>
        <begin position="20"/>
        <end position="170"/>
    </location>
</feature>
<accession>A0A1T4KBM5</accession>
<dbReference type="STRING" id="1123491.SAMN02745782_00114"/>
<evidence type="ECO:0000256" key="1">
    <source>
        <dbReference type="SAM" id="SignalP"/>
    </source>
</evidence>
<dbReference type="OrthoDB" id="5904741at2"/>
<keyword evidence="1" id="KW-0732">Signal</keyword>
<evidence type="ECO:0000313" key="3">
    <source>
        <dbReference type="Proteomes" id="UP000190834"/>
    </source>
</evidence>
<protein>
    <submittedName>
        <fullName evidence="2">Uncharacterized protein</fullName>
    </submittedName>
</protein>
<dbReference type="Proteomes" id="UP000190834">
    <property type="component" value="Unassembled WGS sequence"/>
</dbReference>